<evidence type="ECO:0000256" key="3">
    <source>
        <dbReference type="ARBA" id="ARBA00023054"/>
    </source>
</evidence>
<dbReference type="GeneID" id="102806809"/>
<feature type="domain" description="Kinesin-like protein KIF2A-like N-terminal" evidence="5">
    <location>
        <begin position="3"/>
        <end position="57"/>
    </location>
</feature>
<dbReference type="Proteomes" id="UP000694865">
    <property type="component" value="Unplaced"/>
</dbReference>
<evidence type="ECO:0000313" key="7">
    <source>
        <dbReference type="RefSeq" id="XP_006813284.1"/>
    </source>
</evidence>
<reference evidence="7" key="1">
    <citation type="submission" date="2025-08" db="UniProtKB">
        <authorList>
            <consortium name="RefSeq"/>
        </authorList>
    </citation>
    <scope>IDENTIFICATION</scope>
    <source>
        <tissue evidence="7">Testes</tissue>
    </source>
</reference>
<keyword evidence="3" id="KW-0175">Coiled coil</keyword>
<name>A0ABM0LZU3_SACKO</name>
<accession>A0ABM0LZU3</accession>
<sequence length="112" mass="12216">MSFASLKVGLSVDIQRTDGRVHSAVISGANEAAQSVTVEWFEKGETKGKEIEVDQIFALNPELVAPPPPVRASKKTGRGDVDLARTEENKPIKAPRHEPSKSMSHELENINL</sequence>
<keyword evidence="1" id="KW-0963">Cytoplasm</keyword>
<evidence type="ECO:0000259" key="5">
    <source>
        <dbReference type="Pfam" id="PF22923"/>
    </source>
</evidence>
<evidence type="ECO:0000313" key="6">
    <source>
        <dbReference type="Proteomes" id="UP000694865"/>
    </source>
</evidence>
<proteinExistence type="predicted"/>
<organism evidence="6 7">
    <name type="scientific">Saccoglossus kowalevskii</name>
    <name type="common">Acorn worm</name>
    <dbReference type="NCBI Taxonomy" id="10224"/>
    <lineage>
        <taxon>Eukaryota</taxon>
        <taxon>Metazoa</taxon>
        <taxon>Hemichordata</taxon>
        <taxon>Enteropneusta</taxon>
        <taxon>Harrimaniidae</taxon>
        <taxon>Saccoglossus</taxon>
    </lineage>
</organism>
<evidence type="ECO:0000256" key="2">
    <source>
        <dbReference type="ARBA" id="ARBA00022701"/>
    </source>
</evidence>
<evidence type="ECO:0000256" key="1">
    <source>
        <dbReference type="ARBA" id="ARBA00022490"/>
    </source>
</evidence>
<keyword evidence="6" id="KW-1185">Reference proteome</keyword>
<feature type="compositionally biased region" description="Basic and acidic residues" evidence="4">
    <location>
        <begin position="77"/>
        <end position="112"/>
    </location>
</feature>
<feature type="region of interest" description="Disordered" evidence="4">
    <location>
        <begin position="64"/>
        <end position="112"/>
    </location>
</feature>
<protein>
    <submittedName>
        <fullName evidence="7">Kinesin-like protein KIF2A-like</fullName>
    </submittedName>
</protein>
<keyword evidence="2" id="KW-0493">Microtubule</keyword>
<dbReference type="InterPro" id="IPR054473">
    <property type="entry name" value="KIF2A-like_N"/>
</dbReference>
<dbReference type="RefSeq" id="XP_006813284.1">
    <property type="nucleotide sequence ID" value="XM_006813221.1"/>
</dbReference>
<evidence type="ECO:0000256" key="4">
    <source>
        <dbReference type="SAM" id="MobiDB-lite"/>
    </source>
</evidence>
<feature type="non-terminal residue" evidence="7">
    <location>
        <position position="112"/>
    </location>
</feature>
<dbReference type="Pfam" id="PF22923">
    <property type="entry name" value="KIF2A-like_1st"/>
    <property type="match status" value="1"/>
</dbReference>
<gene>
    <name evidence="7" type="primary">LOC102806809</name>
</gene>